<evidence type="ECO:0000256" key="7">
    <source>
        <dbReference type="ARBA" id="ARBA00022801"/>
    </source>
</evidence>
<feature type="domain" description="Helicase ATP-binding" evidence="11">
    <location>
        <begin position="300"/>
        <end position="482"/>
    </location>
</feature>
<comment type="caution">
    <text evidence="12">The sequence shown here is derived from an EMBL/GenBank/DDBJ whole genome shotgun (WGS) entry which is preliminary data.</text>
</comment>
<dbReference type="PROSITE" id="PS51192">
    <property type="entry name" value="HELICASE_ATP_BIND_1"/>
    <property type="match status" value="1"/>
</dbReference>
<evidence type="ECO:0000256" key="8">
    <source>
        <dbReference type="ARBA" id="ARBA00022840"/>
    </source>
</evidence>
<dbReference type="Gene3D" id="3.40.50.300">
    <property type="entry name" value="P-loop containing nucleotide triphosphate hydrolases"/>
    <property type="match status" value="3"/>
</dbReference>
<dbReference type="EMBL" id="JAFKDB010000007">
    <property type="protein sequence ID" value="MBN7768609.1"/>
    <property type="molecule type" value="Genomic_DNA"/>
</dbReference>
<comment type="similarity">
    <text evidence="2 10">Belongs to the HsdR family.</text>
</comment>
<keyword evidence="3" id="KW-0540">Nuclease</keyword>
<comment type="subunit">
    <text evidence="10">The type I restriction/modification system is composed of three polypeptides R, M and S.</text>
</comment>
<keyword evidence="4 10" id="KW-0547">Nucleotide-binding</keyword>
<evidence type="ECO:0000256" key="1">
    <source>
        <dbReference type="ARBA" id="ARBA00000851"/>
    </source>
</evidence>
<dbReference type="InterPro" id="IPR051268">
    <property type="entry name" value="Type-I_R_enzyme_R_subunit"/>
</dbReference>
<evidence type="ECO:0000256" key="4">
    <source>
        <dbReference type="ARBA" id="ARBA00022741"/>
    </source>
</evidence>
<dbReference type="EC" id="3.1.21.3" evidence="10"/>
<keyword evidence="7 10" id="KW-0378">Hydrolase</keyword>
<keyword evidence="8 10" id="KW-0067">ATP-binding</keyword>
<dbReference type="InterPro" id="IPR021810">
    <property type="entry name" value="T1RH-like_C"/>
</dbReference>
<dbReference type="Pfam" id="PF22679">
    <property type="entry name" value="T1R_D3-like"/>
    <property type="match status" value="1"/>
</dbReference>
<dbReference type="InterPro" id="IPR027417">
    <property type="entry name" value="P-loop_NTPase"/>
</dbReference>
<organism evidence="12 13">
    <name type="scientific">Marinobacter daepoensis</name>
    <dbReference type="NCBI Taxonomy" id="262077"/>
    <lineage>
        <taxon>Bacteria</taxon>
        <taxon>Pseudomonadati</taxon>
        <taxon>Pseudomonadota</taxon>
        <taxon>Gammaproteobacteria</taxon>
        <taxon>Pseudomonadales</taxon>
        <taxon>Marinobacteraceae</taxon>
        <taxon>Marinobacter</taxon>
    </lineage>
</organism>
<dbReference type="InterPro" id="IPR014001">
    <property type="entry name" value="Helicase_ATP-bd"/>
</dbReference>
<dbReference type="InterPro" id="IPR004473">
    <property type="entry name" value="Restrct_endonuc_typeI_HsdR"/>
</dbReference>
<evidence type="ECO:0000256" key="10">
    <source>
        <dbReference type="RuleBase" id="RU364115"/>
    </source>
</evidence>
<dbReference type="CDD" id="cd18030">
    <property type="entry name" value="DEXHc_RE_I_HsdR"/>
    <property type="match status" value="1"/>
</dbReference>
<dbReference type="Proteomes" id="UP000664344">
    <property type="component" value="Unassembled WGS sequence"/>
</dbReference>
<evidence type="ECO:0000256" key="6">
    <source>
        <dbReference type="ARBA" id="ARBA00022759"/>
    </source>
</evidence>
<accession>A0ABS3B9T2</accession>
<comment type="function">
    <text evidence="10">Subunit R is required for both nuclease and ATPase activities, but not for modification.</text>
</comment>
<evidence type="ECO:0000313" key="13">
    <source>
        <dbReference type="Proteomes" id="UP000664344"/>
    </source>
</evidence>
<dbReference type="NCBIfam" id="TIGR00348">
    <property type="entry name" value="hsdR"/>
    <property type="match status" value="1"/>
</dbReference>
<dbReference type="Pfam" id="PF04313">
    <property type="entry name" value="HSDR_N"/>
    <property type="match status" value="1"/>
</dbReference>
<dbReference type="Pfam" id="PF18766">
    <property type="entry name" value="SWI2_SNF2"/>
    <property type="match status" value="1"/>
</dbReference>
<dbReference type="SUPFAM" id="SSF52540">
    <property type="entry name" value="P-loop containing nucleoside triphosphate hydrolases"/>
    <property type="match status" value="2"/>
</dbReference>
<evidence type="ECO:0000256" key="5">
    <source>
        <dbReference type="ARBA" id="ARBA00022747"/>
    </source>
</evidence>
<dbReference type="PANTHER" id="PTHR30195:SF15">
    <property type="entry name" value="TYPE I RESTRICTION ENZYME HINDI ENDONUCLEASE SUBUNIT"/>
    <property type="match status" value="1"/>
</dbReference>
<dbReference type="PANTHER" id="PTHR30195">
    <property type="entry name" value="TYPE I SITE-SPECIFIC DEOXYRIBONUCLEASE PROTEIN SUBUNIT M AND R"/>
    <property type="match status" value="1"/>
</dbReference>
<proteinExistence type="inferred from homology"/>
<name>A0ABS3B9T2_9GAMM</name>
<evidence type="ECO:0000256" key="9">
    <source>
        <dbReference type="ARBA" id="ARBA00023125"/>
    </source>
</evidence>
<dbReference type="Pfam" id="PF11867">
    <property type="entry name" value="T1RH-like_C"/>
    <property type="match status" value="1"/>
</dbReference>
<evidence type="ECO:0000256" key="2">
    <source>
        <dbReference type="ARBA" id="ARBA00008598"/>
    </source>
</evidence>
<protein>
    <recommendedName>
        <fullName evidence="10">Type I restriction enzyme endonuclease subunit</fullName>
        <shortName evidence="10">R protein</shortName>
        <ecNumber evidence="10">3.1.21.3</ecNumber>
    </recommendedName>
</protein>
<evidence type="ECO:0000256" key="3">
    <source>
        <dbReference type="ARBA" id="ARBA00022722"/>
    </source>
</evidence>
<dbReference type="InterPro" id="IPR007409">
    <property type="entry name" value="Restrct_endonuc_type1_HsdR_N"/>
</dbReference>
<evidence type="ECO:0000259" key="11">
    <source>
        <dbReference type="PROSITE" id="PS51192"/>
    </source>
</evidence>
<dbReference type="SMART" id="SM00487">
    <property type="entry name" value="DEXDc"/>
    <property type="match status" value="1"/>
</dbReference>
<reference evidence="12 13" key="1">
    <citation type="submission" date="2021-02" db="EMBL/GenBank/DDBJ databases">
        <title>PHA producing bacteria isolated from coastal sediment in Guangdong, Shenzhen.</title>
        <authorList>
            <person name="Zheng W."/>
            <person name="Yu S."/>
            <person name="Huang Y."/>
        </authorList>
    </citation>
    <scope>NUCLEOTIDE SEQUENCE [LARGE SCALE GENOMIC DNA]</scope>
    <source>
        <strain evidence="12 13">TN21-5</strain>
    </source>
</reference>
<dbReference type="GO" id="GO:0004519">
    <property type="term" value="F:endonuclease activity"/>
    <property type="evidence" value="ECO:0007669"/>
    <property type="project" value="UniProtKB-KW"/>
</dbReference>
<dbReference type="CDD" id="cd22332">
    <property type="entry name" value="HsdR_N"/>
    <property type="match status" value="1"/>
</dbReference>
<keyword evidence="9 10" id="KW-0238">DNA-binding</keyword>
<gene>
    <name evidence="12" type="ORF">JYP53_01675</name>
</gene>
<comment type="catalytic activity">
    <reaction evidence="1 10">
        <text>Endonucleolytic cleavage of DNA to give random double-stranded fragments with terminal 5'-phosphates, ATP is simultaneously hydrolyzed.</text>
        <dbReference type="EC" id="3.1.21.3"/>
    </reaction>
</comment>
<keyword evidence="5 10" id="KW-0680">Restriction system</keyword>
<evidence type="ECO:0000313" key="12">
    <source>
        <dbReference type="EMBL" id="MBN7768609.1"/>
    </source>
</evidence>
<dbReference type="CDD" id="cd18800">
    <property type="entry name" value="SF2_C_EcoR124I-like"/>
    <property type="match status" value="1"/>
</dbReference>
<dbReference type="Gene3D" id="3.90.1570.50">
    <property type="match status" value="1"/>
</dbReference>
<dbReference type="InterPro" id="IPR040980">
    <property type="entry name" value="SWI2_SNF2"/>
</dbReference>
<dbReference type="RefSeq" id="WP_206556617.1">
    <property type="nucleotide sequence ID" value="NZ_JAFKDB010000007.1"/>
</dbReference>
<sequence>MNEGELEKVCLQWFAEGGWEIAHGPDLAPEGDTPERADYREPLLLGDLEAAIRRLNPHLPDSAVEQAVGIVRKPDSLDVVVSNRALHRLLIEGVPVEYKKDDRVIHDKALLVDFGSLEANRFRAINQFTLSGSKQLRRPDVICFINGLPLAVLELKNPNAENVNIWDAFNQIQTYKDEVSDLFVYNEASVISDGYNARVGSLTANQERYMPWRTIKHEDDKPLLEWQLETMVRGFFDRELLLDYIRYFVIFETDDDRLIKKIAGYHQFHAVREAVRATVIAAQAPEKNQVRERRATYGDEVEPGSKKAGVVWHTQGSGKSISMCCYAGKLLQQPEMNNPTLLVVTDRNDLDGQLFATFSAAKELLKQEPVQADDRETLRQLLAERESGGIIFTTVQKFALLDEESGHPILNDRHNIVVISDEAHRSQYGLKATLKKDGTYKFGYAKHMRDALPNAAFIGFTGTPISSEDKDTRAVFGDYVSIYDIQDAVDDGATVPIYYESRLAKLDLNREMIEELSDQVEEVVEDEEDVGAREKTKGEWSRLEKLVGSGPRLQQVAADLVEHFETRSESMDGKAMIVAMSRDICAHLYNEIVAIRPEWHDPDPEKGAIKIVMTGSASDKPLLQPHIYNKQTKKRLEKRFKDINDPLKLVIVRDMWLTGFDAPCCHTMYVDKPMKGHNLMQAIARVNRVFKNKPGGLVVDYIGIANELKQALKTYTDAKGKGEPTHSAEEAFAILMEKLDVIHGMFAKGAQGEGFDYSHFAEDPNRLLVPAANYILGLDDGKKRFLDTVLAMNKAYSLCSTMDEARDYHKEVAFLSAVKAAISKFTSVDKKLTQDEKNSALKQILDNAVVADGVTDVFALCGLDKPNIGLLSDEFLEDVRQMPYKNFAVELLEKLLKDDIRAKTRNNVVQEKKYSDRLEETLRKYNNRGIETAQVIEELIAMAKQFQEAMAREAALGLNPDEVAFYDALANNESAVRELGDETLKKIAVEITDKLRKSTTVDWQVRESVRAKLRILVRRTLQRYKYPPDKAPAAIELIMKQAEVLSNGWSR</sequence>
<keyword evidence="13" id="KW-1185">Reference proteome</keyword>
<dbReference type="InterPro" id="IPR055180">
    <property type="entry name" value="HsdR_RecA-like_helicase_dom_2"/>
</dbReference>
<keyword evidence="6 12" id="KW-0255">Endonuclease</keyword>